<dbReference type="RefSeq" id="XP_024724968.1">
    <property type="nucleotide sequence ID" value="XM_024869006.1"/>
</dbReference>
<accession>A0A2T3BDN1</accession>
<name>A0A2T3BDN1_AMORE</name>
<dbReference type="GeneID" id="36577087"/>
<gene>
    <name evidence="1" type="ORF">M430DRAFT_62693</name>
</gene>
<dbReference type="InterPro" id="IPR043132">
    <property type="entry name" value="BCAT-like_C"/>
</dbReference>
<dbReference type="InterPro" id="IPR036038">
    <property type="entry name" value="Aminotransferase-like"/>
</dbReference>
<dbReference type="FunCoup" id="A0A2T3BDN1">
    <property type="interactions" value="111"/>
</dbReference>
<dbReference type="Gene3D" id="3.30.470.10">
    <property type="match status" value="1"/>
</dbReference>
<evidence type="ECO:0000313" key="2">
    <source>
        <dbReference type="Proteomes" id="UP000241818"/>
    </source>
</evidence>
<keyword evidence="2" id="KW-1185">Reference proteome</keyword>
<evidence type="ECO:0008006" key="3">
    <source>
        <dbReference type="Google" id="ProtNLM"/>
    </source>
</evidence>
<reference evidence="1 2" key="1">
    <citation type="journal article" date="2018" name="New Phytol.">
        <title>Comparative genomics and transcriptomics depict ericoid mycorrhizal fungi as versatile saprotrophs and plant mutualists.</title>
        <authorList>
            <person name="Martino E."/>
            <person name="Morin E."/>
            <person name="Grelet G.A."/>
            <person name="Kuo A."/>
            <person name="Kohler A."/>
            <person name="Daghino S."/>
            <person name="Barry K.W."/>
            <person name="Cichocki N."/>
            <person name="Clum A."/>
            <person name="Dockter R.B."/>
            <person name="Hainaut M."/>
            <person name="Kuo R.C."/>
            <person name="LaButti K."/>
            <person name="Lindahl B.D."/>
            <person name="Lindquist E.A."/>
            <person name="Lipzen A."/>
            <person name="Khouja H.R."/>
            <person name="Magnuson J."/>
            <person name="Murat C."/>
            <person name="Ohm R.A."/>
            <person name="Singer S.W."/>
            <person name="Spatafora J.W."/>
            <person name="Wang M."/>
            <person name="Veneault-Fourrey C."/>
            <person name="Henrissat B."/>
            <person name="Grigoriev I.V."/>
            <person name="Martin F.M."/>
            <person name="Perotto S."/>
        </authorList>
    </citation>
    <scope>NUCLEOTIDE SEQUENCE [LARGE SCALE GENOMIC DNA]</scope>
    <source>
        <strain evidence="1 2">ATCC 22711</strain>
    </source>
</reference>
<protein>
    <recommendedName>
        <fullName evidence="3">Aminodeoxychorismate lyase</fullName>
    </recommendedName>
</protein>
<dbReference type="GO" id="GO:0003824">
    <property type="term" value="F:catalytic activity"/>
    <property type="evidence" value="ECO:0007669"/>
    <property type="project" value="InterPro"/>
</dbReference>
<dbReference type="EMBL" id="KZ679006">
    <property type="protein sequence ID" value="PSS27443.1"/>
    <property type="molecule type" value="Genomic_DNA"/>
</dbReference>
<dbReference type="Pfam" id="PF01063">
    <property type="entry name" value="Aminotran_4"/>
    <property type="match status" value="1"/>
</dbReference>
<sequence length="284" mass="31860">MTPDFQLFTALRYDPLLVPLTVNTEAWDGECKSGCPFYMLPYHRDRMLQAAEHFGWTEAASLIRGPKGLAHLLEKLCEAIDTNSPKPLRTRVVLYHDGQITVETTPIHILVSQYTLFPERLPPPKSASTLKVSPLTGGALTVDDNETIQGDPEKREPWVVTPDMARITPSSETTYKTTSRYMYTEARARVGIKSFDEKKEVLILSEKDGEIMEGSLTTVYFWRNGRWTTPLVSSGGQMGTTRRWALEKGLCVEGIIKADSLVDGEECWISNGVRGFNWGKITLS</sequence>
<dbReference type="OrthoDB" id="5288718at2759"/>
<organism evidence="1 2">
    <name type="scientific">Amorphotheca resinae ATCC 22711</name>
    <dbReference type="NCBI Taxonomy" id="857342"/>
    <lineage>
        <taxon>Eukaryota</taxon>
        <taxon>Fungi</taxon>
        <taxon>Dikarya</taxon>
        <taxon>Ascomycota</taxon>
        <taxon>Pezizomycotina</taxon>
        <taxon>Leotiomycetes</taxon>
        <taxon>Helotiales</taxon>
        <taxon>Amorphothecaceae</taxon>
        <taxon>Amorphotheca</taxon>
    </lineage>
</organism>
<dbReference type="InterPro" id="IPR043131">
    <property type="entry name" value="BCAT-like_N"/>
</dbReference>
<dbReference type="InterPro" id="IPR001544">
    <property type="entry name" value="Aminotrans_IV"/>
</dbReference>
<dbReference type="Proteomes" id="UP000241818">
    <property type="component" value="Unassembled WGS sequence"/>
</dbReference>
<proteinExistence type="predicted"/>
<evidence type="ECO:0000313" key="1">
    <source>
        <dbReference type="EMBL" id="PSS27443.1"/>
    </source>
</evidence>
<dbReference type="STRING" id="857342.A0A2T3BDN1"/>
<dbReference type="InParanoid" id="A0A2T3BDN1"/>
<dbReference type="SUPFAM" id="SSF56752">
    <property type="entry name" value="D-aminoacid aminotransferase-like PLP-dependent enzymes"/>
    <property type="match status" value="1"/>
</dbReference>
<dbReference type="AlphaFoldDB" id="A0A2T3BDN1"/>
<dbReference type="Gene3D" id="3.20.10.10">
    <property type="entry name" value="D-amino Acid Aminotransferase, subunit A, domain 2"/>
    <property type="match status" value="1"/>
</dbReference>